<dbReference type="Proteomes" id="UP000789845">
    <property type="component" value="Unassembled WGS sequence"/>
</dbReference>
<evidence type="ECO:0000313" key="3">
    <source>
        <dbReference type="Proteomes" id="UP000789845"/>
    </source>
</evidence>
<keyword evidence="3" id="KW-1185">Reference proteome</keyword>
<feature type="transmembrane region" description="Helical" evidence="1">
    <location>
        <begin position="122"/>
        <end position="139"/>
    </location>
</feature>
<organism evidence="2 3">
    <name type="scientific">Pseudoneobacillus rhizosphaerae</name>
    <dbReference type="NCBI Taxonomy" id="2880968"/>
    <lineage>
        <taxon>Bacteria</taxon>
        <taxon>Bacillati</taxon>
        <taxon>Bacillota</taxon>
        <taxon>Bacilli</taxon>
        <taxon>Bacillales</taxon>
        <taxon>Bacillaceae</taxon>
        <taxon>Pseudoneobacillus</taxon>
    </lineage>
</organism>
<dbReference type="Pfam" id="PF10067">
    <property type="entry name" value="DUF2306"/>
    <property type="match status" value="1"/>
</dbReference>
<feature type="transmembrane region" description="Helical" evidence="1">
    <location>
        <begin position="184"/>
        <end position="204"/>
    </location>
</feature>
<evidence type="ECO:0008006" key="4">
    <source>
        <dbReference type="Google" id="ProtNLM"/>
    </source>
</evidence>
<evidence type="ECO:0000313" key="2">
    <source>
        <dbReference type="EMBL" id="CAG9608731.1"/>
    </source>
</evidence>
<keyword evidence="1" id="KW-1133">Transmembrane helix</keyword>
<proteinExistence type="predicted"/>
<feature type="transmembrane region" description="Helical" evidence="1">
    <location>
        <begin position="95"/>
        <end position="116"/>
    </location>
</feature>
<feature type="transmembrane region" description="Helical" evidence="1">
    <location>
        <begin position="12"/>
        <end position="30"/>
    </location>
</feature>
<gene>
    <name evidence="2" type="ORF">NEOCIP111885_02448</name>
</gene>
<dbReference type="AlphaFoldDB" id="A0A9C7LA41"/>
<keyword evidence="1" id="KW-0472">Membrane</keyword>
<sequence length="221" mass="25577">MKLVSKRIGLGLVIFLAFGLAISAIIRYLLLDPASTNKTLIEQGMELYDFHYQPWNIVLLFHIVTASLAIVIGPFQFFKKIRIKRKNLHRNLGKIYITTILISGITGVYLSFYAFGGIISKIGFFTLSIAWLYTTYLAYRHVRNKQFKLHENWMYRSYAVTFVAITFRFWSAVIGYSFDNFQLGYTVAIWVSLIGNLVVMEFWLKRKSSKIKSSRPSIISQ</sequence>
<feature type="transmembrane region" description="Helical" evidence="1">
    <location>
        <begin position="55"/>
        <end position="75"/>
    </location>
</feature>
<dbReference type="RefSeq" id="WP_230496974.1">
    <property type="nucleotide sequence ID" value="NZ_CAKJTG010000012.1"/>
</dbReference>
<evidence type="ECO:0000256" key="1">
    <source>
        <dbReference type="SAM" id="Phobius"/>
    </source>
</evidence>
<dbReference type="EMBL" id="CAKJTG010000012">
    <property type="protein sequence ID" value="CAG9608731.1"/>
    <property type="molecule type" value="Genomic_DNA"/>
</dbReference>
<dbReference type="InterPro" id="IPR018750">
    <property type="entry name" value="DUF2306_membrane"/>
</dbReference>
<keyword evidence="1" id="KW-0812">Transmembrane</keyword>
<protein>
    <recommendedName>
        <fullName evidence="4">DUF2306 domain-containing protein</fullName>
    </recommendedName>
</protein>
<name>A0A9C7LA41_9BACI</name>
<accession>A0A9C7LA41</accession>
<feature type="transmembrane region" description="Helical" evidence="1">
    <location>
        <begin position="159"/>
        <end position="178"/>
    </location>
</feature>
<comment type="caution">
    <text evidence="2">The sequence shown here is derived from an EMBL/GenBank/DDBJ whole genome shotgun (WGS) entry which is preliminary data.</text>
</comment>
<reference evidence="2" key="1">
    <citation type="submission" date="2021-10" db="EMBL/GenBank/DDBJ databases">
        <authorList>
            <person name="Criscuolo A."/>
        </authorList>
    </citation>
    <scope>NUCLEOTIDE SEQUENCE</scope>
    <source>
        <strain evidence="2">CIP111885</strain>
    </source>
</reference>